<dbReference type="GO" id="GO:0052914">
    <property type="term" value="F:16S rRNA (guanine(1207)-N(2))-methyltransferase activity"/>
    <property type="evidence" value="ECO:0007669"/>
    <property type="project" value="UniProtKB-EC"/>
</dbReference>
<dbReference type="Gene3D" id="3.40.50.150">
    <property type="entry name" value="Vaccinia Virus protein VP39"/>
    <property type="match status" value="2"/>
</dbReference>
<keyword evidence="4 7" id="KW-0808">Transferase</keyword>
<dbReference type="Pfam" id="PF26049">
    <property type="entry name" value="RLMG_N"/>
    <property type="match status" value="1"/>
</dbReference>
<dbReference type="SUPFAM" id="SSF53335">
    <property type="entry name" value="S-adenosyl-L-methionine-dependent methyltransferases"/>
    <property type="match status" value="1"/>
</dbReference>
<evidence type="ECO:0000313" key="7">
    <source>
        <dbReference type="EMBL" id="MBM7413939.1"/>
    </source>
</evidence>
<organism evidence="7 8">
    <name type="scientific">Rhodococcoides corynebacterioides</name>
    <dbReference type="NCBI Taxonomy" id="53972"/>
    <lineage>
        <taxon>Bacteria</taxon>
        <taxon>Bacillati</taxon>
        <taxon>Actinomycetota</taxon>
        <taxon>Actinomycetes</taxon>
        <taxon>Mycobacteriales</taxon>
        <taxon>Nocardiaceae</taxon>
        <taxon>Rhodococcoides</taxon>
    </lineage>
</organism>
<evidence type="ECO:0000256" key="4">
    <source>
        <dbReference type="ARBA" id="ARBA00022679"/>
    </source>
</evidence>
<keyword evidence="3 7" id="KW-0489">Methyltransferase</keyword>
<dbReference type="PANTHER" id="PTHR47816">
    <property type="entry name" value="RIBOSOMAL RNA SMALL SUBUNIT METHYLTRANSFERASE C"/>
    <property type="match status" value="1"/>
</dbReference>
<sequence length="373" mass="39200">MQDPDHVLGALRRSPDVEAPNLHAVDASDRLILAEAAESTSTAAPGTVVVIGDRYGALTLGAAAAHGLTGIRVHQDPLTSELALARNAGTLGLGDVYTNHALDRELLDGATVVLLQLPRVLAELTEIAEAVARWADPSVRVISAGRLKHMSRSMNDVLAANFTDVAATRAVQKSRGLVATGPLPRENATYPVSTVLADLDLTVVAHGAVFSGDRLDIGTRYLCTFLDRMAPDARRIVDLGCGTGILAALAARLRPDAEVVATDRSTAAVASAAATAEASGVRVTARRDDAMASEAPASADVILCNPPFHENAAVHTGGAEKLFAAARTVLRPGGELWAVHNSHLRFRSMLARMVGPTEVMGRNDKFTVTRSIR</sequence>
<proteinExistence type="predicted"/>
<dbReference type="InterPro" id="IPR029063">
    <property type="entry name" value="SAM-dependent_MTases_sf"/>
</dbReference>
<dbReference type="EMBL" id="JAFBBK010000001">
    <property type="protein sequence ID" value="MBM7413939.1"/>
    <property type="molecule type" value="Genomic_DNA"/>
</dbReference>
<evidence type="ECO:0000256" key="1">
    <source>
        <dbReference type="ARBA" id="ARBA00022490"/>
    </source>
</evidence>
<dbReference type="InterPro" id="IPR046977">
    <property type="entry name" value="RsmC/RlmG"/>
</dbReference>
<name>A0ABS2KPP4_9NOCA</name>
<dbReference type="RefSeq" id="WP_204866675.1">
    <property type="nucleotide sequence ID" value="NZ_JAFBBK010000001.1"/>
</dbReference>
<protein>
    <submittedName>
        <fullName evidence="7">16S rRNA (Guanine1207-N2)-methyltransferase</fullName>
        <ecNumber evidence="7">2.1.1.172</ecNumber>
    </submittedName>
</protein>
<dbReference type="CDD" id="cd02440">
    <property type="entry name" value="AdoMet_MTases"/>
    <property type="match status" value="1"/>
</dbReference>
<keyword evidence="1" id="KW-0963">Cytoplasm</keyword>
<feature type="domain" description="RlmG N-terminal" evidence="6">
    <location>
        <begin position="10"/>
        <end position="178"/>
    </location>
</feature>
<accession>A0ABS2KPP4</accession>
<dbReference type="InterPro" id="IPR002052">
    <property type="entry name" value="DNA_methylase_N6_adenine_CS"/>
</dbReference>
<dbReference type="EC" id="2.1.1.172" evidence="7"/>
<dbReference type="Pfam" id="PF05175">
    <property type="entry name" value="MTS"/>
    <property type="match status" value="1"/>
</dbReference>
<dbReference type="PANTHER" id="PTHR47816:SF5">
    <property type="entry name" value="RIBOSOMAL RNA LARGE SUBUNIT METHYLTRANSFERASE G"/>
    <property type="match status" value="1"/>
</dbReference>
<evidence type="ECO:0000259" key="5">
    <source>
        <dbReference type="Pfam" id="PF05175"/>
    </source>
</evidence>
<evidence type="ECO:0000259" key="6">
    <source>
        <dbReference type="Pfam" id="PF26049"/>
    </source>
</evidence>
<dbReference type="InterPro" id="IPR058679">
    <property type="entry name" value="RlmG_N"/>
</dbReference>
<gene>
    <name evidence="7" type="ORF">JOE42_000672</name>
</gene>
<reference evidence="7 8" key="1">
    <citation type="submission" date="2021-01" db="EMBL/GenBank/DDBJ databases">
        <title>Genomics of switchgrass bacterial isolates.</title>
        <authorList>
            <person name="Shade A."/>
        </authorList>
    </citation>
    <scope>NUCLEOTIDE SEQUENCE [LARGE SCALE GENOMIC DNA]</scope>
    <source>
        <strain evidence="7 8">PvP111</strain>
    </source>
</reference>
<keyword evidence="8" id="KW-1185">Reference proteome</keyword>
<evidence type="ECO:0000256" key="3">
    <source>
        <dbReference type="ARBA" id="ARBA00022603"/>
    </source>
</evidence>
<keyword evidence="2" id="KW-0698">rRNA processing</keyword>
<evidence type="ECO:0000313" key="8">
    <source>
        <dbReference type="Proteomes" id="UP000703038"/>
    </source>
</evidence>
<feature type="domain" description="Methyltransferase small" evidence="5">
    <location>
        <begin position="201"/>
        <end position="369"/>
    </location>
</feature>
<evidence type="ECO:0000256" key="2">
    <source>
        <dbReference type="ARBA" id="ARBA00022552"/>
    </source>
</evidence>
<comment type="caution">
    <text evidence="7">The sequence shown here is derived from an EMBL/GenBank/DDBJ whole genome shotgun (WGS) entry which is preliminary data.</text>
</comment>
<dbReference type="PROSITE" id="PS00092">
    <property type="entry name" value="N6_MTASE"/>
    <property type="match status" value="1"/>
</dbReference>
<dbReference type="Proteomes" id="UP000703038">
    <property type="component" value="Unassembled WGS sequence"/>
</dbReference>
<dbReference type="InterPro" id="IPR007848">
    <property type="entry name" value="Small_mtfrase_dom"/>
</dbReference>